<evidence type="ECO:0000259" key="1">
    <source>
        <dbReference type="Pfam" id="PF02558"/>
    </source>
</evidence>
<dbReference type="OrthoDB" id="3609at2759"/>
<dbReference type="Proteomes" id="UP000663131">
    <property type="component" value="Chromosome 4"/>
</dbReference>
<dbReference type="InterPro" id="IPR013752">
    <property type="entry name" value="KPA_reductase"/>
</dbReference>
<dbReference type="InterPro" id="IPR013328">
    <property type="entry name" value="6PGD_dom2"/>
</dbReference>
<reference evidence="4 5" key="1">
    <citation type="submission" date="2019-07" db="EMBL/GenBank/DDBJ databases">
        <authorList>
            <person name="Friedrich A."/>
            <person name="Schacherer J."/>
        </authorList>
    </citation>
    <scope>NUCLEOTIDE SEQUENCE [LARGE SCALE GENOMIC DNA]</scope>
</reference>
<dbReference type="SUPFAM" id="SSF48179">
    <property type="entry name" value="6-phosphogluconate dehydrogenase C-terminal domain-like"/>
    <property type="match status" value="1"/>
</dbReference>
<dbReference type="EMBL" id="CP063132">
    <property type="protein sequence ID" value="QOU18605.1"/>
    <property type="molecule type" value="Genomic_DNA"/>
</dbReference>
<dbReference type="Pfam" id="PF02558">
    <property type="entry name" value="ApbA"/>
    <property type="match status" value="1"/>
</dbReference>
<sequence length="342" mass="38489">MTQDMPKVLLVGPGGVGSVVALGIDYTGKADLSIVVRRDYPKVSKDGYEFKSIDYGHVTHWKPHNIFPNIEEAILPDNEYYDFVIITTKSLPDIVKMEDVIEKVITPRKTTIVLIQNGFGIERPFLKKYPKNICLSGVSHIGSHNFNGVIHQTQHDRCFISCFFNEAIPLDIQKLKAEEFITLYSNAKNAVSYYPDVKKYRYMKLVYNAAMNTTCALTRVDTGRLEVAGTNDSICVPAMHEVIDVAEKDGVKLPEGIINKVIHSDDGDWYEPSMLIDVKKGNPIELEVILGNLLIRAGELDVQTPTLTLLYNLLKAVQLKLREGKGQVKLPEKRPITDKYYS</sequence>
<evidence type="ECO:0000313" key="3">
    <source>
        <dbReference type="EMBL" id="QOU18605.1"/>
    </source>
</evidence>
<dbReference type="InterPro" id="IPR051402">
    <property type="entry name" value="KPR-Related"/>
</dbReference>
<dbReference type="AlphaFoldDB" id="A0A7D9CZP2"/>
<evidence type="ECO:0000313" key="4">
    <source>
        <dbReference type="EMBL" id="VUG17452.1"/>
    </source>
</evidence>
<dbReference type="Gene3D" id="1.10.1040.10">
    <property type="entry name" value="N-(1-d-carboxylethyl)-l-norvaline Dehydrogenase, domain 2"/>
    <property type="match status" value="1"/>
</dbReference>
<reference evidence="3" key="3">
    <citation type="journal article" name="BMC Genomics">
        <title>New genome assemblies reveal patterns of domestication and adaptation across Brettanomyces (Dekkera) species.</title>
        <authorList>
            <person name="Roach M.J."/>
            <person name="Borneman A.R."/>
        </authorList>
    </citation>
    <scope>NUCLEOTIDE SEQUENCE</scope>
    <source>
        <strain evidence="3">UCD 2041</strain>
    </source>
</reference>
<dbReference type="InterPro" id="IPR036291">
    <property type="entry name" value="NAD(P)-bd_dom_sf"/>
</dbReference>
<reference evidence="3" key="2">
    <citation type="submission" date="2020-10" db="EMBL/GenBank/DDBJ databases">
        <authorList>
            <person name="Palmer J.M."/>
        </authorList>
    </citation>
    <scope>NUCLEOTIDE SEQUENCE</scope>
    <source>
        <strain evidence="3">UCD 2041</strain>
    </source>
</reference>
<dbReference type="Gene3D" id="3.40.50.720">
    <property type="entry name" value="NAD(P)-binding Rossmann-like Domain"/>
    <property type="match status" value="1"/>
</dbReference>
<dbReference type="GeneID" id="64573595"/>
<name>A0A7D9CZP2_DEKBR</name>
<protein>
    <submittedName>
        <fullName evidence="4">DEBR0S2_07536g1_1</fullName>
    </submittedName>
</protein>
<dbReference type="InterPro" id="IPR013332">
    <property type="entry name" value="KPR_N"/>
</dbReference>
<dbReference type="KEGG" id="bbrx:BRETT_001671"/>
<gene>
    <name evidence="3" type="ORF">BRETT_001671</name>
    <name evidence="4" type="ORF">DEBR0S2_07536G</name>
</gene>
<feature type="domain" description="Ketopantoate reductase N-terminal" evidence="1">
    <location>
        <begin position="8"/>
        <end position="162"/>
    </location>
</feature>
<keyword evidence="5" id="KW-1185">Reference proteome</keyword>
<feature type="domain" description="Ketopantoate reductase C-terminal" evidence="2">
    <location>
        <begin position="196"/>
        <end position="318"/>
    </location>
</feature>
<dbReference type="Proteomes" id="UP000478008">
    <property type="component" value="Unassembled WGS sequence"/>
</dbReference>
<organism evidence="4 5">
    <name type="scientific">Dekkera bruxellensis</name>
    <name type="common">Brettanomyces custersii</name>
    <dbReference type="NCBI Taxonomy" id="5007"/>
    <lineage>
        <taxon>Eukaryota</taxon>
        <taxon>Fungi</taxon>
        <taxon>Dikarya</taxon>
        <taxon>Ascomycota</taxon>
        <taxon>Saccharomycotina</taxon>
        <taxon>Pichiomycetes</taxon>
        <taxon>Pichiales</taxon>
        <taxon>Pichiaceae</taxon>
        <taxon>Brettanomyces</taxon>
    </lineage>
</organism>
<dbReference type="PANTHER" id="PTHR21708">
    <property type="entry name" value="PROBABLE 2-DEHYDROPANTOATE 2-REDUCTASE"/>
    <property type="match status" value="1"/>
</dbReference>
<dbReference type="Pfam" id="PF08546">
    <property type="entry name" value="ApbA_C"/>
    <property type="match status" value="1"/>
</dbReference>
<dbReference type="GO" id="GO:0005737">
    <property type="term" value="C:cytoplasm"/>
    <property type="evidence" value="ECO:0007669"/>
    <property type="project" value="TreeGrafter"/>
</dbReference>
<accession>A0A7D9CZP2</accession>
<proteinExistence type="predicted"/>
<evidence type="ECO:0000259" key="2">
    <source>
        <dbReference type="Pfam" id="PF08546"/>
    </source>
</evidence>
<dbReference type="SUPFAM" id="SSF51735">
    <property type="entry name" value="NAD(P)-binding Rossmann-fold domains"/>
    <property type="match status" value="1"/>
</dbReference>
<evidence type="ECO:0000313" key="5">
    <source>
        <dbReference type="Proteomes" id="UP000478008"/>
    </source>
</evidence>
<dbReference type="EMBL" id="CABFWN010000002">
    <property type="protein sequence ID" value="VUG17452.1"/>
    <property type="molecule type" value="Genomic_DNA"/>
</dbReference>
<dbReference type="PANTHER" id="PTHR21708:SF30">
    <property type="entry name" value="2-DEHYDROPANTOATE 2-REDUCTASE-RELATED"/>
    <property type="match status" value="1"/>
</dbReference>
<dbReference type="RefSeq" id="XP_041135098.1">
    <property type="nucleotide sequence ID" value="XM_041280215.1"/>
</dbReference>
<dbReference type="FunFam" id="1.10.1040.10:FF:000017">
    <property type="entry name" value="2-dehydropantoate 2-reductase"/>
    <property type="match status" value="1"/>
</dbReference>
<dbReference type="InterPro" id="IPR008927">
    <property type="entry name" value="6-PGluconate_DH-like_C_sf"/>
</dbReference>